<dbReference type="PIRSF" id="PIRSF006648">
    <property type="entry name" value="DrrB"/>
    <property type="match status" value="1"/>
</dbReference>
<name>A0A919PYD7_9ACTN</name>
<keyword evidence="2 6" id="KW-0812">Transmembrane</keyword>
<dbReference type="InterPro" id="IPR051784">
    <property type="entry name" value="Nod_factor_ABC_transporter"/>
</dbReference>
<evidence type="ECO:0000256" key="1">
    <source>
        <dbReference type="ARBA" id="ARBA00004141"/>
    </source>
</evidence>
<dbReference type="GO" id="GO:0140359">
    <property type="term" value="F:ABC-type transporter activity"/>
    <property type="evidence" value="ECO:0007669"/>
    <property type="project" value="InterPro"/>
</dbReference>
<dbReference type="Proteomes" id="UP000660611">
    <property type="component" value="Unassembled WGS sequence"/>
</dbReference>
<reference evidence="8" key="1">
    <citation type="submission" date="2021-01" db="EMBL/GenBank/DDBJ databases">
        <title>Whole genome shotgun sequence of Dactylosporangium siamense NBRC 106093.</title>
        <authorList>
            <person name="Komaki H."/>
            <person name="Tamura T."/>
        </authorList>
    </citation>
    <scope>NUCLEOTIDE SEQUENCE</scope>
    <source>
        <strain evidence="8">NBRC 106093</strain>
    </source>
</reference>
<dbReference type="PROSITE" id="PS51012">
    <property type="entry name" value="ABC_TM2"/>
    <property type="match status" value="1"/>
</dbReference>
<evidence type="ECO:0000256" key="5">
    <source>
        <dbReference type="ARBA" id="ARBA00023251"/>
    </source>
</evidence>
<organism evidence="8 9">
    <name type="scientific">Dactylosporangium siamense</name>
    <dbReference type="NCBI Taxonomy" id="685454"/>
    <lineage>
        <taxon>Bacteria</taxon>
        <taxon>Bacillati</taxon>
        <taxon>Actinomycetota</taxon>
        <taxon>Actinomycetes</taxon>
        <taxon>Micromonosporales</taxon>
        <taxon>Micromonosporaceae</taxon>
        <taxon>Dactylosporangium</taxon>
    </lineage>
</organism>
<dbReference type="PANTHER" id="PTHR43229">
    <property type="entry name" value="NODULATION PROTEIN J"/>
    <property type="match status" value="1"/>
</dbReference>
<comment type="subcellular location">
    <subcellularLocation>
        <location evidence="6">Cell membrane</location>
        <topology evidence="6">Multi-pass membrane protein</topology>
    </subcellularLocation>
    <subcellularLocation>
        <location evidence="1">Membrane</location>
        <topology evidence="1">Multi-pass membrane protein</topology>
    </subcellularLocation>
</comment>
<keyword evidence="6" id="KW-1003">Cell membrane</keyword>
<evidence type="ECO:0000256" key="2">
    <source>
        <dbReference type="ARBA" id="ARBA00022692"/>
    </source>
</evidence>
<keyword evidence="9" id="KW-1185">Reference proteome</keyword>
<evidence type="ECO:0000313" key="9">
    <source>
        <dbReference type="Proteomes" id="UP000660611"/>
    </source>
</evidence>
<dbReference type="InterPro" id="IPR000412">
    <property type="entry name" value="ABC_2_transport"/>
</dbReference>
<comment type="caution">
    <text evidence="8">The sequence shown here is derived from an EMBL/GenBank/DDBJ whole genome shotgun (WGS) entry which is preliminary data.</text>
</comment>
<dbReference type="InterPro" id="IPR013525">
    <property type="entry name" value="ABC2_TM"/>
</dbReference>
<protein>
    <recommendedName>
        <fullName evidence="6">Transport permease protein</fullName>
    </recommendedName>
</protein>
<dbReference type="PANTHER" id="PTHR43229:SF2">
    <property type="entry name" value="NODULATION PROTEIN J"/>
    <property type="match status" value="1"/>
</dbReference>
<evidence type="ECO:0000256" key="4">
    <source>
        <dbReference type="ARBA" id="ARBA00023136"/>
    </source>
</evidence>
<dbReference type="Pfam" id="PF01061">
    <property type="entry name" value="ABC2_membrane"/>
    <property type="match status" value="1"/>
</dbReference>
<accession>A0A919PYD7</accession>
<feature type="transmembrane region" description="Helical" evidence="6">
    <location>
        <begin position="115"/>
        <end position="134"/>
    </location>
</feature>
<comment type="similarity">
    <text evidence="6">Belongs to the ABC-2 integral membrane protein family.</text>
</comment>
<dbReference type="AlphaFoldDB" id="A0A919PYD7"/>
<feature type="transmembrane region" description="Helical" evidence="6">
    <location>
        <begin position="61"/>
        <end position="86"/>
    </location>
</feature>
<sequence>MSTLALRDVGIVAARELRPLLRSPFSLIFGMIQPLVFLALFGPLLVGSLRGQDNGLGSNVWQWFVPAILVMTTLFGTSTVGANLLGEFITGAHERMLVTPLARHALLVGRALKEMVPLAGQAVIVVLVMLPFGFDLYPTGALLGLALLAVFGVGLGSLSYALAVAVRRNDWMFWVVQQTLLFPLMILSGMLLPLETGPEWMRVASHFNPLAHMVTAERLLFAGTVDDRAVLWGAIAAAATAIIGLAVGIRAMRRST</sequence>
<keyword evidence="5" id="KW-0046">Antibiotic resistance</keyword>
<dbReference type="EMBL" id="BONQ01000178">
    <property type="protein sequence ID" value="GIG52364.1"/>
    <property type="molecule type" value="Genomic_DNA"/>
</dbReference>
<feature type="transmembrane region" description="Helical" evidence="6">
    <location>
        <begin position="229"/>
        <end position="249"/>
    </location>
</feature>
<evidence type="ECO:0000256" key="3">
    <source>
        <dbReference type="ARBA" id="ARBA00022989"/>
    </source>
</evidence>
<dbReference type="GO" id="GO:0043190">
    <property type="term" value="C:ATP-binding cassette (ABC) transporter complex"/>
    <property type="evidence" value="ECO:0007669"/>
    <property type="project" value="InterPro"/>
</dbReference>
<keyword evidence="6" id="KW-0813">Transport</keyword>
<keyword evidence="4 6" id="KW-0472">Membrane</keyword>
<feature type="domain" description="ABC transmembrane type-2" evidence="7">
    <location>
        <begin position="25"/>
        <end position="255"/>
    </location>
</feature>
<evidence type="ECO:0000259" key="7">
    <source>
        <dbReference type="PROSITE" id="PS51012"/>
    </source>
</evidence>
<dbReference type="RefSeq" id="WP_203853954.1">
    <property type="nucleotide sequence ID" value="NZ_BAAAVW010000026.1"/>
</dbReference>
<feature type="transmembrane region" description="Helical" evidence="6">
    <location>
        <begin position="140"/>
        <end position="164"/>
    </location>
</feature>
<dbReference type="GO" id="GO:0046677">
    <property type="term" value="P:response to antibiotic"/>
    <property type="evidence" value="ECO:0007669"/>
    <property type="project" value="UniProtKB-KW"/>
</dbReference>
<feature type="transmembrane region" description="Helical" evidence="6">
    <location>
        <begin position="171"/>
        <end position="192"/>
    </location>
</feature>
<keyword evidence="3 6" id="KW-1133">Transmembrane helix</keyword>
<proteinExistence type="inferred from homology"/>
<evidence type="ECO:0000313" key="8">
    <source>
        <dbReference type="EMBL" id="GIG52364.1"/>
    </source>
</evidence>
<feature type="transmembrane region" description="Helical" evidence="6">
    <location>
        <begin position="25"/>
        <end position="49"/>
    </location>
</feature>
<dbReference type="InterPro" id="IPR047817">
    <property type="entry name" value="ABC2_TM_bact-type"/>
</dbReference>
<evidence type="ECO:0000256" key="6">
    <source>
        <dbReference type="RuleBase" id="RU361157"/>
    </source>
</evidence>
<gene>
    <name evidence="8" type="ORF">Dsi01nite_104050</name>
</gene>